<dbReference type="AlphaFoldDB" id="E3ME36"/>
<dbReference type="EMBL" id="DS268438">
    <property type="protein sequence ID" value="EFO99557.1"/>
    <property type="molecule type" value="Genomic_DNA"/>
</dbReference>
<name>E3ME36_CAERE</name>
<keyword evidence="3" id="KW-1185">Reference proteome</keyword>
<keyword evidence="1" id="KW-0732">Signal</keyword>
<evidence type="ECO:0000256" key="1">
    <source>
        <dbReference type="SAM" id="SignalP"/>
    </source>
</evidence>
<dbReference type="OrthoDB" id="5807411at2759"/>
<evidence type="ECO:0000313" key="2">
    <source>
        <dbReference type="EMBL" id="EFO99557.1"/>
    </source>
</evidence>
<dbReference type="InParanoid" id="E3ME36"/>
<proteinExistence type="predicted"/>
<protein>
    <submittedName>
        <fullName evidence="2">Uncharacterized protein</fullName>
    </submittedName>
</protein>
<organism evidence="3">
    <name type="scientific">Caenorhabditis remanei</name>
    <name type="common">Caenorhabditis vulgaris</name>
    <dbReference type="NCBI Taxonomy" id="31234"/>
    <lineage>
        <taxon>Eukaryota</taxon>
        <taxon>Metazoa</taxon>
        <taxon>Ecdysozoa</taxon>
        <taxon>Nematoda</taxon>
        <taxon>Chromadorea</taxon>
        <taxon>Rhabditida</taxon>
        <taxon>Rhabditina</taxon>
        <taxon>Rhabditomorpha</taxon>
        <taxon>Rhabditoidea</taxon>
        <taxon>Rhabditidae</taxon>
        <taxon>Peloderinae</taxon>
        <taxon>Caenorhabditis</taxon>
    </lineage>
</organism>
<evidence type="ECO:0000313" key="3">
    <source>
        <dbReference type="Proteomes" id="UP000008281"/>
    </source>
</evidence>
<accession>E3ME36</accession>
<feature type="signal peptide" evidence="1">
    <location>
        <begin position="1"/>
        <end position="17"/>
    </location>
</feature>
<dbReference type="Proteomes" id="UP000008281">
    <property type="component" value="Unassembled WGS sequence"/>
</dbReference>
<dbReference type="HOGENOM" id="CLU_326849_0_0_1"/>
<dbReference type="eggNOG" id="ENOG502TGEJ">
    <property type="taxonomic scope" value="Eukaryota"/>
</dbReference>
<dbReference type="FunCoup" id="E3ME36">
    <property type="interactions" value="1764"/>
</dbReference>
<sequence>MLKAYLWLCVWTFWAIAAKPRLRAPAEGIRLLDFAFPLDSIYEHMGTGINPQVCIYVETLSQKNVSIGGYQQMLNLGTFPANSLVPLNKKAIEQALQFEDKSNATEYVFPGKFTQFNHQRFRLTFHVTARFERSFSYYLQRCHCPRVTAPLAQKQLQYSSVVTCQPEMDNYGDRFQQFHIFMEGMKVTKTIDLRQSLLQAVHDPHKTICIRYQGQPLLHMRIKRCEMEETINIVAGSDYIYGIDKDALKRLHSYECKYYLPEWSIDVYPTSDKSGKLSLEIFGCSKHEDAQDEEAVELDKAFPAWIPDTDWQNHDQKYYFSLQPPKTGEDYSADLKSMIDTAMIGGKNAKIRMDLKTNVPVNLSIKRCKEDEGVPLNTAKSGVYYLDHAQLVKLIDASLQPKCEHESDDSLYIRIETTNPAAAEGSVSFSMSTENKQKLVEKEVAVAFAMPANSSFVRRVNLIELVNEAVLNERQVGFDIKSSEFVQLFISKCRRSEQVILAGHVKNGERKPSLHVFQKIAELFEETCDEMDRVEEGDAFLHIVSTYGEAIGNIKFFRSGESIENNGTRPTPFVDLKPELTASSDDEFVNFNHQDIHGDHPVEIDLLYFLKTVMSYPYMDLIMELDSQKPVNLTFSKCKYLSSKNVTIAVDNNKIVRLEDVESLYDLIMTKRCDNTAKYGLFVHVDDWHYQGIINFYLENFRVMIPHNGGKFEAKNNSAHVVKIPIGNMEHAISIRLSNYNQKPVQMSLSMCSLNQESVDLPNVPTTFAYLVLDIDDLAELKENSKNCTAPLKDVMLLTIKSEDASGRITIDRLESENCDNCSKGGIEFFRNSTGLTIAQCKFEQKTNLGKVFGPAHRA</sequence>
<feature type="chain" id="PRO_5003176919" evidence="1">
    <location>
        <begin position="18"/>
        <end position="859"/>
    </location>
</feature>
<dbReference type="OMA" id="AYSENTE"/>
<gene>
    <name evidence="2" type="ORF">CRE_22323</name>
</gene>
<reference evidence="2" key="1">
    <citation type="submission" date="2007-07" db="EMBL/GenBank/DDBJ databases">
        <title>PCAP assembly of the Caenorhabditis remanei genome.</title>
        <authorList>
            <consortium name="The Caenorhabditis remanei Sequencing Consortium"/>
            <person name="Wilson R.K."/>
        </authorList>
    </citation>
    <scope>NUCLEOTIDE SEQUENCE [LARGE SCALE GENOMIC DNA]</scope>
    <source>
        <strain evidence="2">PB4641</strain>
    </source>
</reference>